<comment type="caution">
    <text evidence="7">Lacks conserved residue(s) required for the propagation of feature annotation.</text>
</comment>
<reference evidence="8 9" key="1">
    <citation type="submission" date="2016-10" db="EMBL/GenBank/DDBJ databases">
        <authorList>
            <person name="de Groot N.N."/>
        </authorList>
    </citation>
    <scope>NUCLEOTIDE SEQUENCE [LARGE SCALE GENOMIC DNA]</scope>
    <source>
        <strain evidence="8 9">DSM 21035</strain>
    </source>
</reference>
<dbReference type="InterPro" id="IPR027417">
    <property type="entry name" value="P-loop_NTPase"/>
</dbReference>
<comment type="subcellular location">
    <subcellularLocation>
        <location evidence="7">Cytoplasm</location>
    </subcellularLocation>
</comment>
<dbReference type="Pfam" id="PF01202">
    <property type="entry name" value="SKI"/>
    <property type="match status" value="1"/>
</dbReference>
<comment type="cofactor">
    <cofactor evidence="7">
        <name>Mg(2+)</name>
        <dbReference type="ChEBI" id="CHEBI:18420"/>
    </cofactor>
    <text evidence="7">Binds 1 Mg(2+) ion per subunit.</text>
</comment>
<dbReference type="AlphaFoldDB" id="A0A1H9DV91"/>
<feature type="binding site" evidence="7">
    <location>
        <position position="56"/>
    </location>
    <ligand>
        <name>substrate</name>
    </ligand>
</feature>
<dbReference type="GO" id="GO:0004765">
    <property type="term" value="F:shikimate kinase activity"/>
    <property type="evidence" value="ECO:0007669"/>
    <property type="project" value="UniProtKB-UniRule"/>
</dbReference>
<protein>
    <recommendedName>
        <fullName evidence="7">Shikimate kinase</fullName>
        <shortName evidence="7">SK</shortName>
        <ecNumber evidence="7">2.7.1.71</ecNumber>
    </recommendedName>
</protein>
<keyword evidence="9" id="KW-1185">Reference proteome</keyword>
<dbReference type="GO" id="GO:0000287">
    <property type="term" value="F:magnesium ion binding"/>
    <property type="evidence" value="ECO:0007669"/>
    <property type="project" value="UniProtKB-UniRule"/>
</dbReference>
<dbReference type="PANTHER" id="PTHR21087">
    <property type="entry name" value="SHIKIMATE KINASE"/>
    <property type="match status" value="1"/>
</dbReference>
<dbReference type="HAMAP" id="MF_00109">
    <property type="entry name" value="Shikimate_kinase"/>
    <property type="match status" value="1"/>
</dbReference>
<keyword evidence="7" id="KW-0460">Magnesium</keyword>
<feature type="binding site" evidence="7">
    <location>
        <position position="120"/>
    </location>
    <ligand>
        <name>ATP</name>
        <dbReference type="ChEBI" id="CHEBI:30616"/>
    </ligand>
</feature>
<dbReference type="PANTHER" id="PTHR21087:SF16">
    <property type="entry name" value="SHIKIMATE KINASE 1, CHLOROPLASTIC"/>
    <property type="match status" value="1"/>
</dbReference>
<organism evidence="8 9">
    <name type="scientific">Hyunsoonleella jejuensis</name>
    <dbReference type="NCBI Taxonomy" id="419940"/>
    <lineage>
        <taxon>Bacteria</taxon>
        <taxon>Pseudomonadati</taxon>
        <taxon>Bacteroidota</taxon>
        <taxon>Flavobacteriia</taxon>
        <taxon>Flavobacteriales</taxon>
        <taxon>Flavobacteriaceae</taxon>
    </lineage>
</organism>
<dbReference type="InterPro" id="IPR000623">
    <property type="entry name" value="Shikimate_kinase/TSH1"/>
</dbReference>
<dbReference type="Proteomes" id="UP000198999">
    <property type="component" value="Unassembled WGS sequence"/>
</dbReference>
<dbReference type="PRINTS" id="PR01100">
    <property type="entry name" value="SHIKIMTKNASE"/>
</dbReference>
<dbReference type="GO" id="GO:0009073">
    <property type="term" value="P:aromatic amino acid family biosynthetic process"/>
    <property type="evidence" value="ECO:0007669"/>
    <property type="project" value="UniProtKB-KW"/>
</dbReference>
<dbReference type="OrthoDB" id="9800332at2"/>
<evidence type="ECO:0000256" key="1">
    <source>
        <dbReference type="ARBA" id="ARBA00022605"/>
    </source>
</evidence>
<keyword evidence="1 7" id="KW-0028">Amino-acid biosynthesis</keyword>
<gene>
    <name evidence="7" type="primary">aroK</name>
    <name evidence="8" type="ORF">SAMN05421824_1340</name>
</gene>
<keyword evidence="2 7" id="KW-0808">Transferase</keyword>
<dbReference type="GO" id="GO:0005829">
    <property type="term" value="C:cytosol"/>
    <property type="evidence" value="ECO:0007669"/>
    <property type="project" value="TreeGrafter"/>
</dbReference>
<evidence type="ECO:0000313" key="8">
    <source>
        <dbReference type="EMBL" id="SEQ16783.1"/>
    </source>
</evidence>
<dbReference type="GO" id="GO:0005524">
    <property type="term" value="F:ATP binding"/>
    <property type="evidence" value="ECO:0007669"/>
    <property type="project" value="UniProtKB-UniRule"/>
</dbReference>
<dbReference type="GO" id="GO:0009423">
    <property type="term" value="P:chorismate biosynthetic process"/>
    <property type="evidence" value="ECO:0007669"/>
    <property type="project" value="UniProtKB-UniRule"/>
</dbReference>
<evidence type="ECO:0000256" key="5">
    <source>
        <dbReference type="ARBA" id="ARBA00022840"/>
    </source>
</evidence>
<keyword evidence="4 7" id="KW-0418">Kinase</keyword>
<keyword evidence="5 7" id="KW-0067">ATP-binding</keyword>
<evidence type="ECO:0000256" key="4">
    <source>
        <dbReference type="ARBA" id="ARBA00022777"/>
    </source>
</evidence>
<comment type="catalytic activity">
    <reaction evidence="7">
        <text>shikimate + ATP = 3-phosphoshikimate + ADP + H(+)</text>
        <dbReference type="Rhea" id="RHEA:13121"/>
        <dbReference type="ChEBI" id="CHEBI:15378"/>
        <dbReference type="ChEBI" id="CHEBI:30616"/>
        <dbReference type="ChEBI" id="CHEBI:36208"/>
        <dbReference type="ChEBI" id="CHEBI:145989"/>
        <dbReference type="ChEBI" id="CHEBI:456216"/>
        <dbReference type="EC" id="2.7.1.71"/>
    </reaction>
</comment>
<evidence type="ECO:0000256" key="7">
    <source>
        <dbReference type="HAMAP-Rule" id="MF_00109"/>
    </source>
</evidence>
<feature type="binding site" evidence="7">
    <location>
        <position position="32"/>
    </location>
    <ligand>
        <name>substrate</name>
    </ligand>
</feature>
<feature type="binding site" evidence="7">
    <location>
        <position position="14"/>
    </location>
    <ligand>
        <name>Mg(2+)</name>
        <dbReference type="ChEBI" id="CHEBI:18420"/>
    </ligand>
</feature>
<evidence type="ECO:0000313" key="9">
    <source>
        <dbReference type="Proteomes" id="UP000198999"/>
    </source>
</evidence>
<dbReference type="CDD" id="cd00464">
    <property type="entry name" value="SK"/>
    <property type="match status" value="1"/>
</dbReference>
<dbReference type="SUPFAM" id="SSF52540">
    <property type="entry name" value="P-loop containing nucleoside triphosphate hydrolases"/>
    <property type="match status" value="1"/>
</dbReference>
<accession>A0A1H9DV91</accession>
<dbReference type="UniPathway" id="UPA00053">
    <property type="reaction ID" value="UER00088"/>
</dbReference>
<evidence type="ECO:0000256" key="3">
    <source>
        <dbReference type="ARBA" id="ARBA00022741"/>
    </source>
</evidence>
<feature type="binding site" evidence="7">
    <location>
        <begin position="10"/>
        <end position="15"/>
    </location>
    <ligand>
        <name>ATP</name>
        <dbReference type="ChEBI" id="CHEBI:30616"/>
    </ligand>
</feature>
<feature type="binding site" evidence="7">
    <location>
        <position position="143"/>
    </location>
    <ligand>
        <name>substrate</name>
    </ligand>
</feature>
<evidence type="ECO:0000256" key="2">
    <source>
        <dbReference type="ARBA" id="ARBA00022679"/>
    </source>
</evidence>
<keyword evidence="3 7" id="KW-0547">Nucleotide-binding</keyword>
<keyword evidence="7" id="KW-0963">Cytoplasm</keyword>
<keyword evidence="6 7" id="KW-0057">Aromatic amino acid biosynthesis</keyword>
<dbReference type="RefSeq" id="WP_092577376.1">
    <property type="nucleotide sequence ID" value="NZ_FOFN01000001.1"/>
</dbReference>
<comment type="pathway">
    <text evidence="7">Metabolic intermediate biosynthesis; chorismate biosynthesis; chorismate from D-erythrose 4-phosphate and phosphoenolpyruvate: step 5/7.</text>
</comment>
<dbReference type="EMBL" id="FOFN01000001">
    <property type="protein sequence ID" value="SEQ16783.1"/>
    <property type="molecule type" value="Genomic_DNA"/>
</dbReference>
<dbReference type="InterPro" id="IPR031322">
    <property type="entry name" value="Shikimate/glucono_kinase"/>
</dbReference>
<dbReference type="STRING" id="419940.SAMN05421824_1340"/>
<comment type="subunit">
    <text evidence="7">Monomer.</text>
</comment>
<comment type="function">
    <text evidence="7">Catalyzes the specific phosphorylation of the 3-hydroxyl group of shikimic acid using ATP as a cosubstrate.</text>
</comment>
<name>A0A1H9DV91_9FLAO</name>
<dbReference type="GO" id="GO:0008652">
    <property type="term" value="P:amino acid biosynthetic process"/>
    <property type="evidence" value="ECO:0007669"/>
    <property type="project" value="UniProtKB-KW"/>
</dbReference>
<proteinExistence type="inferred from homology"/>
<keyword evidence="7" id="KW-0479">Metal-binding</keyword>
<comment type="similarity">
    <text evidence="7">Belongs to the shikimate kinase family.</text>
</comment>
<dbReference type="Gene3D" id="3.40.50.300">
    <property type="entry name" value="P-loop containing nucleotide triphosphate hydrolases"/>
    <property type="match status" value="1"/>
</dbReference>
<evidence type="ECO:0000256" key="6">
    <source>
        <dbReference type="ARBA" id="ARBA00023141"/>
    </source>
</evidence>
<sequence>MIIVLLGYMGSGKSSIGRILAKKLNYKLIDLDDYIEEKENATVKDIFRTKGEIYFRKKETEYLKALLKLKENTILALGGGTPCFAGNMEAILEEDNAVSIYLKGSLPFLSEKLFQKKAKRPLIAHIETEELMTEFIGKHLFERSQFYNKAEITVLTDNKEKAEVVEDIILQLF</sequence>
<feature type="binding site" evidence="7">
    <location>
        <position position="79"/>
    </location>
    <ligand>
        <name>substrate</name>
    </ligand>
</feature>
<dbReference type="EC" id="2.7.1.71" evidence="7"/>